<organism evidence="1 2">
    <name type="scientific">Batillaria attramentaria</name>
    <dbReference type="NCBI Taxonomy" id="370345"/>
    <lineage>
        <taxon>Eukaryota</taxon>
        <taxon>Metazoa</taxon>
        <taxon>Spiralia</taxon>
        <taxon>Lophotrochozoa</taxon>
        <taxon>Mollusca</taxon>
        <taxon>Gastropoda</taxon>
        <taxon>Caenogastropoda</taxon>
        <taxon>Sorbeoconcha</taxon>
        <taxon>Cerithioidea</taxon>
        <taxon>Batillariidae</taxon>
        <taxon>Batillaria</taxon>
    </lineage>
</organism>
<sequence>RGYSRIDNRGFRSVAVAVILIPVPRAALLKALPLEQKLDDNFFISFWQPALSNQFKLGLQLHRAQEIAAVY</sequence>
<protein>
    <submittedName>
        <fullName evidence="1">Uncharacterized protein</fullName>
    </submittedName>
</protein>
<reference evidence="1 2" key="1">
    <citation type="journal article" date="2023" name="Sci. Data">
        <title>Genome assembly of the Korean intertidal mud-creeper Batillaria attramentaria.</title>
        <authorList>
            <person name="Patra A.K."/>
            <person name="Ho P.T."/>
            <person name="Jun S."/>
            <person name="Lee S.J."/>
            <person name="Kim Y."/>
            <person name="Won Y.J."/>
        </authorList>
    </citation>
    <scope>NUCLEOTIDE SEQUENCE [LARGE SCALE GENOMIC DNA]</scope>
    <source>
        <strain evidence="1">Wonlab-2016</strain>
    </source>
</reference>
<dbReference type="EMBL" id="JACVVK020000214">
    <property type="protein sequence ID" value="KAK7484186.1"/>
    <property type="molecule type" value="Genomic_DNA"/>
</dbReference>
<feature type="non-terminal residue" evidence="1">
    <location>
        <position position="1"/>
    </location>
</feature>
<evidence type="ECO:0000313" key="1">
    <source>
        <dbReference type="EMBL" id="KAK7484186.1"/>
    </source>
</evidence>
<proteinExistence type="predicted"/>
<dbReference type="AlphaFoldDB" id="A0ABD0KAP8"/>
<accession>A0ABD0KAP8</accession>
<gene>
    <name evidence="1" type="ORF">BaRGS_00024556</name>
</gene>
<comment type="caution">
    <text evidence="1">The sequence shown here is derived from an EMBL/GenBank/DDBJ whole genome shotgun (WGS) entry which is preliminary data.</text>
</comment>
<keyword evidence="2" id="KW-1185">Reference proteome</keyword>
<evidence type="ECO:0000313" key="2">
    <source>
        <dbReference type="Proteomes" id="UP001519460"/>
    </source>
</evidence>
<name>A0ABD0KAP8_9CAEN</name>
<dbReference type="Proteomes" id="UP001519460">
    <property type="component" value="Unassembled WGS sequence"/>
</dbReference>